<reference evidence="9 10" key="1">
    <citation type="submission" date="2020-11" db="EMBL/GenBank/DDBJ databases">
        <authorList>
            <person name="Peeters C."/>
        </authorList>
    </citation>
    <scope>NUCLEOTIDE SEQUENCE [LARGE SCALE GENOMIC DNA]</scope>
    <source>
        <strain evidence="9 10">LMG 7974</strain>
    </source>
</reference>
<evidence type="ECO:0000256" key="2">
    <source>
        <dbReference type="ARBA" id="ARBA00022552"/>
    </source>
</evidence>
<evidence type="ECO:0000259" key="8">
    <source>
        <dbReference type="SMART" id="SM00650"/>
    </source>
</evidence>
<dbReference type="InterPro" id="IPR023165">
    <property type="entry name" value="rRNA_Ade_diMease-like_C"/>
</dbReference>
<dbReference type="PROSITE" id="PS01131">
    <property type="entry name" value="RRNA_A_DIMETH"/>
    <property type="match status" value="1"/>
</dbReference>
<dbReference type="InterPro" id="IPR020596">
    <property type="entry name" value="rRNA_Ade_Mease_Trfase_CS"/>
</dbReference>
<dbReference type="Proteomes" id="UP000789803">
    <property type="component" value="Unassembled WGS sequence"/>
</dbReference>
<feature type="binding site" evidence="7">
    <location>
        <position position="114"/>
    </location>
    <ligand>
        <name>S-adenosyl-L-methionine</name>
        <dbReference type="ChEBI" id="CHEBI:59789"/>
    </ligand>
</feature>
<organism evidence="9 10">
    <name type="scientific">Campylobacter majalis</name>
    <dbReference type="NCBI Taxonomy" id="2790656"/>
    <lineage>
        <taxon>Bacteria</taxon>
        <taxon>Pseudomonadati</taxon>
        <taxon>Campylobacterota</taxon>
        <taxon>Epsilonproteobacteria</taxon>
        <taxon>Campylobacterales</taxon>
        <taxon>Campylobacteraceae</taxon>
        <taxon>Campylobacter</taxon>
    </lineage>
</organism>
<dbReference type="InterPro" id="IPR029063">
    <property type="entry name" value="SAM-dependent_MTases_sf"/>
</dbReference>
<name>A0ABN7KB23_9BACT</name>
<feature type="binding site" evidence="7">
    <location>
        <position position="13"/>
    </location>
    <ligand>
        <name>S-adenosyl-L-methionine</name>
        <dbReference type="ChEBI" id="CHEBI:59789"/>
    </ligand>
</feature>
<evidence type="ECO:0000256" key="1">
    <source>
        <dbReference type="ARBA" id="ARBA00022490"/>
    </source>
</evidence>
<protein>
    <submittedName>
        <fullName evidence="9">Ribosomal RNA small subunit methyltransferase A</fullName>
        <ecNumber evidence="9">2.1.1.182</ecNumber>
    </submittedName>
</protein>
<evidence type="ECO:0000313" key="10">
    <source>
        <dbReference type="Proteomes" id="UP000789803"/>
    </source>
</evidence>
<evidence type="ECO:0000313" key="9">
    <source>
        <dbReference type="EMBL" id="CAD7289260.1"/>
    </source>
</evidence>
<keyword evidence="3 7" id="KW-0489">Methyltransferase</keyword>
<dbReference type="EMBL" id="CAJHOF010000014">
    <property type="protein sequence ID" value="CAD7289260.1"/>
    <property type="molecule type" value="Genomic_DNA"/>
</dbReference>
<dbReference type="InterPro" id="IPR001737">
    <property type="entry name" value="KsgA/Erm"/>
</dbReference>
<keyword evidence="10" id="KW-1185">Reference proteome</keyword>
<dbReference type="PROSITE" id="PS51689">
    <property type="entry name" value="SAM_RNA_A_N6_MT"/>
    <property type="match status" value="1"/>
</dbReference>
<dbReference type="NCBIfam" id="TIGR00755">
    <property type="entry name" value="ksgA"/>
    <property type="match status" value="1"/>
</dbReference>
<feature type="domain" description="Ribosomal RNA adenine methylase transferase N-terminal" evidence="8">
    <location>
        <begin position="24"/>
        <end position="198"/>
    </location>
</feature>
<evidence type="ECO:0000256" key="5">
    <source>
        <dbReference type="ARBA" id="ARBA00022691"/>
    </source>
</evidence>
<keyword evidence="2" id="KW-0698">rRNA processing</keyword>
<dbReference type="PANTHER" id="PTHR11727:SF7">
    <property type="entry name" value="DIMETHYLADENOSINE TRANSFERASE-RELATED"/>
    <property type="match status" value="1"/>
</dbReference>
<dbReference type="EC" id="2.1.1.182" evidence="9"/>
<feature type="binding site" evidence="7">
    <location>
        <position position="93"/>
    </location>
    <ligand>
        <name>S-adenosyl-L-methionine</name>
        <dbReference type="ChEBI" id="CHEBI:59789"/>
    </ligand>
</feature>
<keyword evidence="4 7" id="KW-0808">Transferase</keyword>
<keyword evidence="1" id="KW-0963">Cytoplasm</keyword>
<dbReference type="Gene3D" id="3.40.50.150">
    <property type="entry name" value="Vaccinia Virus protein VP39"/>
    <property type="match status" value="1"/>
</dbReference>
<proteinExistence type="inferred from homology"/>
<dbReference type="InterPro" id="IPR011530">
    <property type="entry name" value="rRNA_adenine_dimethylase"/>
</dbReference>
<evidence type="ECO:0000256" key="4">
    <source>
        <dbReference type="ARBA" id="ARBA00022679"/>
    </source>
</evidence>
<comment type="caution">
    <text evidence="9">The sequence shown here is derived from an EMBL/GenBank/DDBJ whole genome shotgun (WGS) entry which is preliminary data.</text>
</comment>
<keyword evidence="6 7" id="KW-0694">RNA-binding</keyword>
<dbReference type="SUPFAM" id="SSF53335">
    <property type="entry name" value="S-adenosyl-L-methionine-dependent methyltransferases"/>
    <property type="match status" value="1"/>
</dbReference>
<dbReference type="SMART" id="SM00650">
    <property type="entry name" value="rADc"/>
    <property type="match status" value="1"/>
</dbReference>
<feature type="binding site" evidence="7">
    <location>
        <position position="15"/>
    </location>
    <ligand>
        <name>S-adenosyl-L-methionine</name>
        <dbReference type="ChEBI" id="CHEBI:59789"/>
    </ligand>
</feature>
<dbReference type="Pfam" id="PF00398">
    <property type="entry name" value="RrnaAD"/>
    <property type="match status" value="1"/>
</dbReference>
<dbReference type="InterPro" id="IPR020598">
    <property type="entry name" value="rRNA_Ade_methylase_Trfase_N"/>
</dbReference>
<evidence type="ECO:0000256" key="7">
    <source>
        <dbReference type="PROSITE-ProRule" id="PRU01026"/>
    </source>
</evidence>
<gene>
    <name evidence="9" type="primary">rsmA</name>
    <name evidence="9" type="ORF">LMG7974_01421</name>
</gene>
<sequence>MEKVKAKKQFGQNFLKDSSVLAKIIQAIPKQTTPDFGGRVVEIGPGLGDLTSWLLNAGFELTSYEIDGELVPKLQAKFKNELEGARFKLIHKDANLAWQEQGSLLDKPYMIVANLPYYVATKMVLNALKDDLCVGVIAMVQKEVALKFTCKGGESEFSSLGVLAHLNGLAKLLFDVAPECFEPTPKVVSSVFQISKTQKLIAQDGVFDSLSEYEKFQSFLKVCFGSPRKTLFKNLSSRVDKNLLSDIFLKLNLSATIRPHESNVALYLEIYKLIRKDNERKQRDKIK</sequence>
<dbReference type="RefSeq" id="WP_229933209.1">
    <property type="nucleotide sequence ID" value="NZ_CAJHOF010000014.1"/>
</dbReference>
<dbReference type="GO" id="GO:0052908">
    <property type="term" value="F:16S rRNA (adenine(1518)-N(6)/adenine(1519)-N(6))-dimethyltransferase activity"/>
    <property type="evidence" value="ECO:0007669"/>
    <property type="project" value="UniProtKB-EC"/>
</dbReference>
<feature type="binding site" evidence="7">
    <location>
        <position position="44"/>
    </location>
    <ligand>
        <name>S-adenosyl-L-methionine</name>
        <dbReference type="ChEBI" id="CHEBI:59789"/>
    </ligand>
</feature>
<accession>A0ABN7KB23</accession>
<keyword evidence="5 7" id="KW-0949">S-adenosyl-L-methionine</keyword>
<dbReference type="Gene3D" id="1.10.8.100">
    <property type="entry name" value="Ribosomal RNA adenine dimethylase-like, domain 2"/>
    <property type="match status" value="1"/>
</dbReference>
<evidence type="ECO:0000256" key="3">
    <source>
        <dbReference type="ARBA" id="ARBA00022603"/>
    </source>
</evidence>
<evidence type="ECO:0000256" key="6">
    <source>
        <dbReference type="ARBA" id="ARBA00022884"/>
    </source>
</evidence>
<comment type="similarity">
    <text evidence="7">Belongs to the class I-like SAM-binding methyltransferase superfamily. rRNA adenine N(6)-methyltransferase family.</text>
</comment>
<feature type="binding site" evidence="7">
    <location>
        <position position="65"/>
    </location>
    <ligand>
        <name>S-adenosyl-L-methionine</name>
        <dbReference type="ChEBI" id="CHEBI:59789"/>
    </ligand>
</feature>
<dbReference type="PANTHER" id="PTHR11727">
    <property type="entry name" value="DIMETHYLADENOSINE TRANSFERASE"/>
    <property type="match status" value="1"/>
</dbReference>